<evidence type="ECO:0000256" key="4">
    <source>
        <dbReference type="ARBA" id="ARBA00022932"/>
    </source>
</evidence>
<protein>
    <recommendedName>
        <fullName evidence="6">DNA polymerase epsilon catalytic subunit</fullName>
        <ecNumber evidence="6">2.7.7.7</ecNumber>
    </recommendedName>
</protein>
<keyword evidence="6" id="KW-0408">Iron</keyword>
<dbReference type="Pfam" id="PF23250">
    <property type="entry name" value="zf_DPOE_2"/>
    <property type="match status" value="1"/>
</dbReference>
<dbReference type="GO" id="GO:0008270">
    <property type="term" value="F:zinc ion binding"/>
    <property type="evidence" value="ECO:0007669"/>
    <property type="project" value="UniProtKB-KW"/>
</dbReference>
<keyword evidence="6" id="KW-0411">Iron-sulfur</keyword>
<keyword evidence="6" id="KW-0539">Nucleus</keyword>
<dbReference type="AlphaFoldDB" id="A0A0K9PB42"/>
<dbReference type="GO" id="GO:0006281">
    <property type="term" value="P:DNA repair"/>
    <property type="evidence" value="ECO:0007669"/>
    <property type="project" value="InterPro"/>
</dbReference>
<evidence type="ECO:0000256" key="6">
    <source>
        <dbReference type="RuleBase" id="RU365029"/>
    </source>
</evidence>
<keyword evidence="6" id="KW-0863">Zinc-finger</keyword>
<dbReference type="Proteomes" id="UP000036987">
    <property type="component" value="Unassembled WGS sequence"/>
</dbReference>
<dbReference type="GO" id="GO:0006260">
    <property type="term" value="P:DNA replication"/>
    <property type="evidence" value="ECO:0007669"/>
    <property type="project" value="UniProtKB-KW"/>
</dbReference>
<comment type="caution">
    <text evidence="8">The sequence shown here is derived from an EMBL/GenBank/DDBJ whole genome shotgun (WGS) entry which is preliminary data.</text>
</comment>
<evidence type="ECO:0000256" key="1">
    <source>
        <dbReference type="ARBA" id="ARBA00022679"/>
    </source>
</evidence>
<keyword evidence="6" id="KW-0862">Zinc</keyword>
<keyword evidence="6" id="KW-0004">4Fe-4S</keyword>
<keyword evidence="1 6" id="KW-0808">Transferase</keyword>
<keyword evidence="5 6" id="KW-0238">DNA-binding</keyword>
<dbReference type="InterPro" id="IPR029703">
    <property type="entry name" value="POL2"/>
</dbReference>
<evidence type="ECO:0000313" key="9">
    <source>
        <dbReference type="Proteomes" id="UP000036987"/>
    </source>
</evidence>
<dbReference type="PANTHER" id="PTHR10670:SF0">
    <property type="entry name" value="DNA POLYMERASE EPSILON CATALYTIC SUBUNIT A"/>
    <property type="match status" value="1"/>
</dbReference>
<dbReference type="GO" id="GO:0051539">
    <property type="term" value="F:4 iron, 4 sulfur cluster binding"/>
    <property type="evidence" value="ECO:0007669"/>
    <property type="project" value="UniProtKB-KW"/>
</dbReference>
<keyword evidence="6" id="KW-0479">Metal-binding</keyword>
<comment type="catalytic activity">
    <reaction evidence="6">
        <text>DNA(n) + a 2'-deoxyribonucleoside 5'-triphosphate = DNA(n+1) + diphosphate</text>
        <dbReference type="Rhea" id="RHEA:22508"/>
        <dbReference type="Rhea" id="RHEA-COMP:17339"/>
        <dbReference type="Rhea" id="RHEA-COMP:17340"/>
        <dbReference type="ChEBI" id="CHEBI:33019"/>
        <dbReference type="ChEBI" id="CHEBI:61560"/>
        <dbReference type="ChEBI" id="CHEBI:173112"/>
        <dbReference type="EC" id="2.7.7.7"/>
    </reaction>
</comment>
<evidence type="ECO:0000313" key="8">
    <source>
        <dbReference type="EMBL" id="KMZ66184.1"/>
    </source>
</evidence>
<dbReference type="OrthoDB" id="735755at2759"/>
<dbReference type="GO" id="GO:0008622">
    <property type="term" value="C:epsilon DNA polymerase complex"/>
    <property type="evidence" value="ECO:0007669"/>
    <property type="project" value="InterPro"/>
</dbReference>
<feature type="domain" description="DNA polymerase-epsilon zinc finger" evidence="7">
    <location>
        <begin position="89"/>
        <end position="145"/>
    </location>
</feature>
<dbReference type="EMBL" id="LFYR01000981">
    <property type="protein sequence ID" value="KMZ66184.1"/>
    <property type="molecule type" value="Genomic_DNA"/>
</dbReference>
<organism evidence="8 9">
    <name type="scientific">Zostera marina</name>
    <name type="common">Eelgrass</name>
    <dbReference type="NCBI Taxonomy" id="29655"/>
    <lineage>
        <taxon>Eukaryota</taxon>
        <taxon>Viridiplantae</taxon>
        <taxon>Streptophyta</taxon>
        <taxon>Embryophyta</taxon>
        <taxon>Tracheophyta</taxon>
        <taxon>Spermatophyta</taxon>
        <taxon>Magnoliopsida</taxon>
        <taxon>Liliopsida</taxon>
        <taxon>Zosteraceae</taxon>
        <taxon>Zostera</taxon>
    </lineage>
</organism>
<evidence type="ECO:0000256" key="5">
    <source>
        <dbReference type="ARBA" id="ARBA00023125"/>
    </source>
</evidence>
<evidence type="ECO:0000256" key="3">
    <source>
        <dbReference type="ARBA" id="ARBA00022705"/>
    </source>
</evidence>
<comment type="similarity">
    <text evidence="6">Belongs to the DNA polymerase type-B family.</text>
</comment>
<dbReference type="Pfam" id="PF22912">
    <property type="entry name" value="zf-DPOE"/>
    <property type="match status" value="1"/>
</dbReference>
<dbReference type="EC" id="2.7.7.7" evidence="6"/>
<keyword evidence="3 6" id="KW-0235">DNA replication</keyword>
<keyword evidence="4 6" id="KW-0239">DNA-directed DNA polymerase</keyword>
<name>A0A0K9PB42_ZOSMR</name>
<keyword evidence="9" id="KW-1185">Reference proteome</keyword>
<sequence>MRKNLLKLVRVKEFSPEAQFQDPFSSFILPNVICSYCNDCRDLDLCRDSSLLDQNWRCGVSHCGQPYDREHMENALLQIVRQRERLYHLQDLVCLRCKQMKAAHLAEQCGCGGSFRCTENQFDFLAKMQVFLNVAKSQKFRLLEDCTSWILGVTKLSQ</sequence>
<gene>
    <name evidence="8" type="ORF">ZOSMA_2G01950</name>
</gene>
<dbReference type="OMA" id="LIECISW"/>
<dbReference type="PANTHER" id="PTHR10670">
    <property type="entry name" value="DNA POLYMERASE EPSILON CATALYTIC SUBUNIT A"/>
    <property type="match status" value="1"/>
</dbReference>
<comment type="subcellular location">
    <subcellularLocation>
        <location evidence="6">Nucleus</location>
    </subcellularLocation>
</comment>
<dbReference type="GO" id="GO:0003677">
    <property type="term" value="F:DNA binding"/>
    <property type="evidence" value="ECO:0007669"/>
    <property type="project" value="UniProtKB-KW"/>
</dbReference>
<comment type="function">
    <text evidence="6">DNA polymerase II participates in chromosomal DNA replication.</text>
</comment>
<keyword evidence="2 6" id="KW-0548">Nucleotidyltransferase</keyword>
<dbReference type="GO" id="GO:0003887">
    <property type="term" value="F:DNA-directed DNA polymerase activity"/>
    <property type="evidence" value="ECO:0007669"/>
    <property type="project" value="UniProtKB-KW"/>
</dbReference>
<comment type="cofactor">
    <cofactor evidence="6">
        <name>[4Fe-4S] cluster</name>
        <dbReference type="ChEBI" id="CHEBI:49883"/>
    </cofactor>
</comment>
<dbReference type="STRING" id="29655.A0A0K9PB42"/>
<dbReference type="InterPro" id="IPR054475">
    <property type="entry name" value="Znf-DPOE"/>
</dbReference>
<evidence type="ECO:0000256" key="2">
    <source>
        <dbReference type="ARBA" id="ARBA00022695"/>
    </source>
</evidence>
<accession>A0A0K9PB42</accession>
<evidence type="ECO:0000259" key="7">
    <source>
        <dbReference type="Pfam" id="PF22912"/>
    </source>
</evidence>
<proteinExistence type="inferred from homology"/>
<reference evidence="9" key="1">
    <citation type="journal article" date="2016" name="Nature">
        <title>The genome of the seagrass Zostera marina reveals angiosperm adaptation to the sea.</title>
        <authorList>
            <person name="Olsen J.L."/>
            <person name="Rouze P."/>
            <person name="Verhelst B."/>
            <person name="Lin Y.-C."/>
            <person name="Bayer T."/>
            <person name="Collen J."/>
            <person name="Dattolo E."/>
            <person name="De Paoli E."/>
            <person name="Dittami S."/>
            <person name="Maumus F."/>
            <person name="Michel G."/>
            <person name="Kersting A."/>
            <person name="Lauritano C."/>
            <person name="Lohaus R."/>
            <person name="Toepel M."/>
            <person name="Tonon T."/>
            <person name="Vanneste K."/>
            <person name="Amirebrahimi M."/>
            <person name="Brakel J."/>
            <person name="Bostroem C."/>
            <person name="Chovatia M."/>
            <person name="Grimwood J."/>
            <person name="Jenkins J.W."/>
            <person name="Jueterbock A."/>
            <person name="Mraz A."/>
            <person name="Stam W.T."/>
            <person name="Tice H."/>
            <person name="Bornberg-Bauer E."/>
            <person name="Green P.J."/>
            <person name="Pearson G.A."/>
            <person name="Procaccini G."/>
            <person name="Duarte C.M."/>
            <person name="Schmutz J."/>
            <person name="Reusch T.B.H."/>
            <person name="Van de Peer Y."/>
        </authorList>
    </citation>
    <scope>NUCLEOTIDE SEQUENCE [LARGE SCALE GENOMIC DNA]</scope>
    <source>
        <strain evidence="9">cv. Finnish</strain>
    </source>
</reference>